<dbReference type="RefSeq" id="WP_388104875.1">
    <property type="nucleotide sequence ID" value="NZ_JBIAHM010000003.1"/>
</dbReference>
<evidence type="ECO:0000256" key="1">
    <source>
        <dbReference type="SAM" id="MobiDB-lite"/>
    </source>
</evidence>
<feature type="domain" description="TerD" evidence="2">
    <location>
        <begin position="1"/>
        <end position="170"/>
    </location>
</feature>
<evidence type="ECO:0000313" key="4">
    <source>
        <dbReference type="Proteomes" id="UP001601303"/>
    </source>
</evidence>
<dbReference type="PANTHER" id="PTHR32097:SF3">
    <property type="entry name" value="TELLURITE RESISTANCE PROTEIN"/>
    <property type="match status" value="1"/>
</dbReference>
<evidence type="ECO:0000259" key="2">
    <source>
        <dbReference type="Pfam" id="PF02342"/>
    </source>
</evidence>
<dbReference type="EMBL" id="JBIAHM010000003">
    <property type="protein sequence ID" value="MFE9599090.1"/>
    <property type="molecule type" value="Genomic_DNA"/>
</dbReference>
<dbReference type="CDD" id="cd06974">
    <property type="entry name" value="TerD_like"/>
    <property type="match status" value="1"/>
</dbReference>
<dbReference type="InterPro" id="IPR002838">
    <property type="entry name" value="AIM24"/>
</dbReference>
<dbReference type="SUPFAM" id="SSF51219">
    <property type="entry name" value="TRAP-like"/>
    <property type="match status" value="1"/>
</dbReference>
<name>A0ABW6M2Q4_9ACTN</name>
<feature type="compositionally biased region" description="Low complexity" evidence="1">
    <location>
        <begin position="217"/>
        <end position="227"/>
    </location>
</feature>
<accession>A0ABW6M2Q4</accession>
<comment type="caution">
    <text evidence="3">The sequence shown here is derived from an EMBL/GenBank/DDBJ whole genome shotgun (WGS) entry which is preliminary data.</text>
</comment>
<evidence type="ECO:0000313" key="3">
    <source>
        <dbReference type="EMBL" id="MFE9599090.1"/>
    </source>
</evidence>
<feature type="compositionally biased region" description="Low complexity" evidence="1">
    <location>
        <begin position="314"/>
        <end position="324"/>
    </location>
</feature>
<dbReference type="Gene3D" id="2.60.60.30">
    <property type="entry name" value="sav2460 like domains"/>
    <property type="match status" value="1"/>
</dbReference>
<feature type="compositionally biased region" description="Pro residues" evidence="1">
    <location>
        <begin position="247"/>
        <end position="271"/>
    </location>
</feature>
<dbReference type="Gene3D" id="3.60.160.10">
    <property type="entry name" value="Mitochondrial biogenesis AIM24"/>
    <property type="match status" value="1"/>
</dbReference>
<sequence>MAREFQRGHKAKISDLTAGTDLYVGVQITGPGLTFDISCFGLDAEERLSDDRYFVFFNQPKSPEESIQLLGAQAGDAESFRITLDKIPPQIHKLAFTATIDGAGQMSQIAPGYVRIVAGGEEVARYSFNGSEFTTERAVMLGDFYLKDVWRFAAVGQGFDGGLEALLKNFGGEVMEEEAPAAPQPQSGAAPGFAPPPQTSAPPAFGAPSAPAPAPVQAPAQGFAPPRAATPPPAPSVHAAPTIIAPMTPPGPGTVPPPGPAPAPYGQPPQPYGQQAPGQTAPLPPGYGQPPAPPGYGQPTPPPGYGQQPPAPPGYGQVPAQPAAYGVPSGAPQGAGVSAALQKFKETPTGQRWTQQNKKLIRVDLGIGGQPVLARQGSMVLYQGKVDFGYKGAGFAGRLVGNATGQEMQLMRCTGQGQVFLAENSTNLHPVELQGDAICVSAENVLAFDESLQYEVRRIEGHGIPGGALFTMQFQGTGTIVVKTHGQPVVLPVTPTTFADCNAVVAWSAAAQVIVSSQVRMRRNAYPGDTGESVNLQFRAAPGNFVVVQPYEV</sequence>
<dbReference type="InterPro" id="IPR016031">
    <property type="entry name" value="Trp_RNA-bd_attenuator-like_dom"/>
</dbReference>
<dbReference type="InterPro" id="IPR003325">
    <property type="entry name" value="TerD"/>
</dbReference>
<dbReference type="InterPro" id="IPR036983">
    <property type="entry name" value="AIM24_sf"/>
</dbReference>
<dbReference type="PANTHER" id="PTHR32097">
    <property type="entry name" value="CAMP-BINDING PROTEIN 1-RELATED"/>
    <property type="match status" value="1"/>
</dbReference>
<feature type="compositionally biased region" description="Low complexity" evidence="1">
    <location>
        <begin position="180"/>
        <end position="192"/>
    </location>
</feature>
<dbReference type="Proteomes" id="UP001601303">
    <property type="component" value="Unassembled WGS sequence"/>
</dbReference>
<feature type="compositionally biased region" description="Pro residues" evidence="1">
    <location>
        <begin position="282"/>
        <end position="313"/>
    </location>
</feature>
<reference evidence="3 4" key="1">
    <citation type="submission" date="2024-10" db="EMBL/GenBank/DDBJ databases">
        <title>The Natural Products Discovery Center: Release of the First 8490 Sequenced Strains for Exploring Actinobacteria Biosynthetic Diversity.</title>
        <authorList>
            <person name="Kalkreuter E."/>
            <person name="Kautsar S.A."/>
            <person name="Yang D."/>
            <person name="Bader C.D."/>
            <person name="Teijaro C.N."/>
            <person name="Fluegel L."/>
            <person name="Davis C.M."/>
            <person name="Simpson J.R."/>
            <person name="Lauterbach L."/>
            <person name="Steele A.D."/>
            <person name="Gui C."/>
            <person name="Meng S."/>
            <person name="Li G."/>
            <person name="Viehrig K."/>
            <person name="Ye F."/>
            <person name="Su P."/>
            <person name="Kiefer A.F."/>
            <person name="Nichols A."/>
            <person name="Cepeda A.J."/>
            <person name="Yan W."/>
            <person name="Fan B."/>
            <person name="Jiang Y."/>
            <person name="Adhikari A."/>
            <person name="Zheng C.-J."/>
            <person name="Schuster L."/>
            <person name="Cowan T.M."/>
            <person name="Smanski M.J."/>
            <person name="Chevrette M.G."/>
            <person name="De Carvalho L.P.S."/>
            <person name="Shen B."/>
        </authorList>
    </citation>
    <scope>NUCLEOTIDE SEQUENCE [LARGE SCALE GENOMIC DNA]</scope>
    <source>
        <strain evidence="3 4">NPDC006488</strain>
    </source>
</reference>
<protein>
    <submittedName>
        <fullName evidence="3">TerD family protein</fullName>
    </submittedName>
</protein>
<feature type="region of interest" description="Disordered" evidence="1">
    <location>
        <begin position="176"/>
        <end position="335"/>
    </location>
</feature>
<proteinExistence type="predicted"/>
<feature type="compositionally biased region" description="Low complexity" evidence="1">
    <location>
        <begin position="272"/>
        <end position="281"/>
    </location>
</feature>
<dbReference type="Pfam" id="PF02342">
    <property type="entry name" value="TerD"/>
    <property type="match status" value="1"/>
</dbReference>
<dbReference type="InterPro" id="IPR051324">
    <property type="entry name" value="Stress/Tellurium_Resist"/>
</dbReference>
<keyword evidence="4" id="KW-1185">Reference proteome</keyword>
<gene>
    <name evidence="3" type="ORF">ACFYNQ_10950</name>
</gene>
<organism evidence="3 4">
    <name type="scientific">Streptomyces hokutonensis</name>
    <dbReference type="NCBI Taxonomy" id="1306990"/>
    <lineage>
        <taxon>Bacteria</taxon>
        <taxon>Bacillati</taxon>
        <taxon>Actinomycetota</taxon>
        <taxon>Actinomycetes</taxon>
        <taxon>Kitasatosporales</taxon>
        <taxon>Streptomycetaceae</taxon>
        <taxon>Streptomyces</taxon>
    </lineage>
</organism>
<dbReference type="Pfam" id="PF01987">
    <property type="entry name" value="AIM24"/>
    <property type="match status" value="1"/>
</dbReference>